<keyword evidence="1" id="KW-1133">Transmembrane helix</keyword>
<evidence type="ECO:0000256" key="1">
    <source>
        <dbReference type="SAM" id="Phobius"/>
    </source>
</evidence>
<dbReference type="InterPro" id="IPR005133">
    <property type="entry name" value="PhaG_MnhG_YufB"/>
</dbReference>
<sequence>MALLTDAASWLCIVLGGLFVLIGGIGVLRLPDFFTRLHAAGVTDTLGAGLVILGLAFQAGLTLTTVKLALIYGFFILTSPTAAHALAKAALHGGVKPKVDGRPPS</sequence>
<evidence type="ECO:0000313" key="3">
    <source>
        <dbReference type="Proteomes" id="UP001575181"/>
    </source>
</evidence>
<organism evidence="2 3">
    <name type="scientific">Thiohalorhabdus methylotrophus</name>
    <dbReference type="NCBI Taxonomy" id="3242694"/>
    <lineage>
        <taxon>Bacteria</taxon>
        <taxon>Pseudomonadati</taxon>
        <taxon>Pseudomonadota</taxon>
        <taxon>Gammaproteobacteria</taxon>
        <taxon>Thiohalorhabdales</taxon>
        <taxon>Thiohalorhabdaceae</taxon>
        <taxon>Thiohalorhabdus</taxon>
    </lineage>
</organism>
<accession>A0ABV4TQL1</accession>
<name>A0ABV4TQL1_9GAMM</name>
<dbReference type="PANTHER" id="PTHR34703:SF1">
    <property type="entry name" value="ANTIPORTER SUBUNIT MNHG2-RELATED"/>
    <property type="match status" value="1"/>
</dbReference>
<dbReference type="RefSeq" id="WP_373654098.1">
    <property type="nucleotide sequence ID" value="NZ_JBGUAW010000001.1"/>
</dbReference>
<dbReference type="Pfam" id="PF03334">
    <property type="entry name" value="PhaG_MnhG_YufB"/>
    <property type="match status" value="1"/>
</dbReference>
<keyword evidence="1" id="KW-0812">Transmembrane</keyword>
<reference evidence="2 3" key="1">
    <citation type="submission" date="2024-08" db="EMBL/GenBank/DDBJ databases">
        <title>Whole-genome sequencing of halo(alkali)philic microorganisms from hypersaline lakes.</title>
        <authorList>
            <person name="Sorokin D.Y."/>
            <person name="Merkel A.Y."/>
            <person name="Messina E."/>
            <person name="Yakimov M."/>
        </authorList>
    </citation>
    <scope>NUCLEOTIDE SEQUENCE [LARGE SCALE GENOMIC DNA]</scope>
    <source>
        <strain evidence="2 3">Cl-TMA</strain>
    </source>
</reference>
<comment type="caution">
    <text evidence="2">The sequence shown here is derived from an EMBL/GenBank/DDBJ whole genome shotgun (WGS) entry which is preliminary data.</text>
</comment>
<feature type="transmembrane region" description="Helical" evidence="1">
    <location>
        <begin position="7"/>
        <end position="30"/>
    </location>
</feature>
<dbReference type="NCBIfam" id="TIGR01300">
    <property type="entry name" value="CPA3_mnhG_phaG"/>
    <property type="match status" value="1"/>
</dbReference>
<feature type="transmembrane region" description="Helical" evidence="1">
    <location>
        <begin position="69"/>
        <end position="87"/>
    </location>
</feature>
<feature type="transmembrane region" description="Helical" evidence="1">
    <location>
        <begin position="37"/>
        <end position="57"/>
    </location>
</feature>
<dbReference type="EMBL" id="JBGUAW010000001">
    <property type="protein sequence ID" value="MFA9459307.1"/>
    <property type="molecule type" value="Genomic_DNA"/>
</dbReference>
<dbReference type="Proteomes" id="UP001575181">
    <property type="component" value="Unassembled WGS sequence"/>
</dbReference>
<protein>
    <submittedName>
        <fullName evidence="2">Monovalent cation/H(+) antiporter subunit G</fullName>
    </submittedName>
</protein>
<keyword evidence="1" id="KW-0472">Membrane</keyword>
<evidence type="ECO:0000313" key="2">
    <source>
        <dbReference type="EMBL" id="MFA9459307.1"/>
    </source>
</evidence>
<keyword evidence="3" id="KW-1185">Reference proteome</keyword>
<gene>
    <name evidence="2" type="primary">mnhG</name>
    <name evidence="2" type="ORF">ACERLL_00515</name>
</gene>
<proteinExistence type="predicted"/>
<dbReference type="PANTHER" id="PTHR34703">
    <property type="entry name" value="ANTIPORTER SUBUNIT MNHG2-RELATED"/>
    <property type="match status" value="1"/>
</dbReference>